<proteinExistence type="predicted"/>
<dbReference type="RefSeq" id="WP_150736240.1">
    <property type="nucleotide sequence ID" value="NZ_CABVIF010000018.1"/>
</dbReference>
<dbReference type="EMBL" id="CABVIF010000018">
    <property type="protein sequence ID" value="VVP54177.1"/>
    <property type="molecule type" value="Genomic_DNA"/>
</dbReference>
<organism evidence="1 2">
    <name type="scientific">Pseudomonas fluorescens</name>
    <dbReference type="NCBI Taxonomy" id="294"/>
    <lineage>
        <taxon>Bacteria</taxon>
        <taxon>Pseudomonadati</taxon>
        <taxon>Pseudomonadota</taxon>
        <taxon>Gammaproteobacteria</taxon>
        <taxon>Pseudomonadales</taxon>
        <taxon>Pseudomonadaceae</taxon>
        <taxon>Pseudomonas</taxon>
    </lineage>
</organism>
<dbReference type="Proteomes" id="UP000327111">
    <property type="component" value="Unassembled WGS sequence"/>
</dbReference>
<accession>A0A5E7PZT9</accession>
<evidence type="ECO:0000313" key="2">
    <source>
        <dbReference type="Proteomes" id="UP000327111"/>
    </source>
</evidence>
<reference evidence="1 2" key="1">
    <citation type="submission" date="2019-09" db="EMBL/GenBank/DDBJ databases">
        <authorList>
            <person name="Chandra G."/>
            <person name="Truman W A."/>
        </authorList>
    </citation>
    <scope>NUCLEOTIDE SEQUENCE [LARGE SCALE GENOMIC DNA]</scope>
    <source>
        <strain evidence="1">PS854</strain>
    </source>
</reference>
<gene>
    <name evidence="1" type="ORF">PS854_05534</name>
</gene>
<evidence type="ECO:0008006" key="3">
    <source>
        <dbReference type="Google" id="ProtNLM"/>
    </source>
</evidence>
<evidence type="ECO:0000313" key="1">
    <source>
        <dbReference type="EMBL" id="VVP54177.1"/>
    </source>
</evidence>
<sequence>MLLHPILFMGGSGAIGHQAARALRASHPDVPLLIGGRELAKSRQAAEQIGGAQAVVIDPGADDLGLGSRAVSAVVVFYMDHALAGLRFAQQRGVPHLSISSGVFEIAPEIATYIHTPDAAPIVLGYEWLVGATTVSTLKIAEAFGRVHDVTINALVDEQDTGGPTVATDFEHLNRMLPAALTRRNGVYVWREGQDAKVKFCAVDGTQMEASGFSSIDVVGLAAATSAPNVQFNMGVGMSSSRREGRPMSTEILIELIGEDLNGKPLHTRHAVVHPAGAAPLTGLSVAMILERLLGLDGQPATPAGLYFPYQLLDAVSYLQRLRMDGGELRQLSMEKVTSSY</sequence>
<name>A0A5E7PZT9_PSEFL</name>
<protein>
    <recommendedName>
        <fullName evidence="3">Saccharopine dehydrogenase</fullName>
    </recommendedName>
</protein>
<dbReference type="AlphaFoldDB" id="A0A5E7PZT9"/>